<dbReference type="CDD" id="cd00032">
    <property type="entry name" value="CASc"/>
    <property type="match status" value="1"/>
</dbReference>
<dbReference type="InterPro" id="IPR015917">
    <property type="entry name" value="Pept_C14A"/>
</dbReference>
<dbReference type="Proteomes" id="UP000677054">
    <property type="component" value="Unassembled WGS sequence"/>
</dbReference>
<feature type="domain" description="Caspase family p10" evidence="7">
    <location>
        <begin position="339"/>
        <end position="433"/>
    </location>
</feature>
<evidence type="ECO:0000256" key="1">
    <source>
        <dbReference type="ARBA" id="ARBA00010134"/>
    </source>
</evidence>
<name>A0A7R8X455_9CRUS</name>
<dbReference type="InterPro" id="IPR002138">
    <property type="entry name" value="Pept_C14_p10"/>
</dbReference>
<dbReference type="SUPFAM" id="SSF52129">
    <property type="entry name" value="Caspase-like"/>
    <property type="match status" value="1"/>
</dbReference>
<dbReference type="Gene3D" id="3.40.50.1460">
    <property type="match status" value="1"/>
</dbReference>
<dbReference type="PANTHER" id="PTHR47901">
    <property type="entry name" value="CASPASE RECRUITMENT DOMAIN-CONTAINING PROTEIN 18"/>
    <property type="match status" value="1"/>
</dbReference>
<dbReference type="EMBL" id="LR899995">
    <property type="protein sequence ID" value="CAD7243682.1"/>
    <property type="molecule type" value="Genomic_DNA"/>
</dbReference>
<feature type="compositionally biased region" description="Basic and acidic residues" evidence="6">
    <location>
        <begin position="322"/>
        <end position="338"/>
    </location>
</feature>
<dbReference type="OrthoDB" id="6116485at2759"/>
<dbReference type="GO" id="GO:0006915">
    <property type="term" value="P:apoptotic process"/>
    <property type="evidence" value="ECO:0007669"/>
    <property type="project" value="UniProtKB-KW"/>
</dbReference>
<evidence type="ECO:0000256" key="2">
    <source>
        <dbReference type="ARBA" id="ARBA00022670"/>
    </source>
</evidence>
<feature type="region of interest" description="Disordered" evidence="6">
    <location>
        <begin position="68"/>
        <end position="136"/>
    </location>
</feature>
<evidence type="ECO:0000256" key="6">
    <source>
        <dbReference type="SAM" id="MobiDB-lite"/>
    </source>
</evidence>
<protein>
    <submittedName>
        <fullName evidence="9">Uncharacterized protein</fullName>
    </submittedName>
</protein>
<dbReference type="Pfam" id="PF00656">
    <property type="entry name" value="Peptidase_C14"/>
    <property type="match status" value="1"/>
</dbReference>
<accession>A0A7R8X455</accession>
<proteinExistence type="inferred from homology"/>
<dbReference type="EMBL" id="CAJPEV010000478">
    <property type="protein sequence ID" value="CAG0885681.1"/>
    <property type="molecule type" value="Genomic_DNA"/>
</dbReference>
<gene>
    <name evidence="9" type="ORF">DSTB1V02_LOCUS3596</name>
</gene>
<evidence type="ECO:0000313" key="9">
    <source>
        <dbReference type="EMBL" id="CAD7243682.1"/>
    </source>
</evidence>
<dbReference type="PANTHER" id="PTHR47901:SF8">
    <property type="entry name" value="CASPASE-3"/>
    <property type="match status" value="1"/>
</dbReference>
<dbReference type="GO" id="GO:0004197">
    <property type="term" value="F:cysteine-type endopeptidase activity"/>
    <property type="evidence" value="ECO:0007669"/>
    <property type="project" value="InterPro"/>
</dbReference>
<dbReference type="GO" id="GO:0006508">
    <property type="term" value="P:proteolysis"/>
    <property type="evidence" value="ECO:0007669"/>
    <property type="project" value="UniProtKB-KW"/>
</dbReference>
<dbReference type="InterPro" id="IPR033139">
    <property type="entry name" value="Caspase_cys_AS"/>
</dbReference>
<dbReference type="InterPro" id="IPR029030">
    <property type="entry name" value="Caspase-like_dom_sf"/>
</dbReference>
<evidence type="ECO:0000259" key="8">
    <source>
        <dbReference type="PROSITE" id="PS50208"/>
    </source>
</evidence>
<dbReference type="SMART" id="SM00115">
    <property type="entry name" value="CASc"/>
    <property type="match status" value="1"/>
</dbReference>
<feature type="compositionally biased region" description="Basic and acidic residues" evidence="6">
    <location>
        <begin position="68"/>
        <end position="92"/>
    </location>
</feature>
<keyword evidence="3" id="KW-0053">Apoptosis</keyword>
<organism evidence="9">
    <name type="scientific">Darwinula stevensoni</name>
    <dbReference type="NCBI Taxonomy" id="69355"/>
    <lineage>
        <taxon>Eukaryota</taxon>
        <taxon>Metazoa</taxon>
        <taxon>Ecdysozoa</taxon>
        <taxon>Arthropoda</taxon>
        <taxon>Crustacea</taxon>
        <taxon>Oligostraca</taxon>
        <taxon>Ostracoda</taxon>
        <taxon>Podocopa</taxon>
        <taxon>Podocopida</taxon>
        <taxon>Darwinulocopina</taxon>
        <taxon>Darwinuloidea</taxon>
        <taxon>Darwinulidae</taxon>
        <taxon>Darwinula</taxon>
    </lineage>
</organism>
<dbReference type="AlphaFoldDB" id="A0A7R8X455"/>
<feature type="compositionally biased region" description="Basic residues" evidence="6">
    <location>
        <begin position="93"/>
        <end position="116"/>
    </location>
</feature>
<reference evidence="9" key="1">
    <citation type="submission" date="2020-11" db="EMBL/GenBank/DDBJ databases">
        <authorList>
            <person name="Tran Van P."/>
        </authorList>
    </citation>
    <scope>NUCLEOTIDE SEQUENCE</scope>
</reference>
<dbReference type="InterPro" id="IPR011600">
    <property type="entry name" value="Pept_C14_caspase"/>
</dbReference>
<evidence type="ECO:0000259" key="7">
    <source>
        <dbReference type="PROSITE" id="PS50207"/>
    </source>
</evidence>
<feature type="domain" description="Caspase family p20" evidence="8">
    <location>
        <begin position="180"/>
        <end position="306"/>
    </location>
</feature>
<evidence type="ECO:0000256" key="4">
    <source>
        <dbReference type="ARBA" id="ARBA00022801"/>
    </source>
</evidence>
<evidence type="ECO:0000313" key="10">
    <source>
        <dbReference type="Proteomes" id="UP000677054"/>
    </source>
</evidence>
<dbReference type="PROSITE" id="PS01122">
    <property type="entry name" value="CASPASE_CYS"/>
    <property type="match status" value="1"/>
</dbReference>
<comment type="similarity">
    <text evidence="1 5">Belongs to the peptidase C14A family.</text>
</comment>
<keyword evidence="2" id="KW-0645">Protease</keyword>
<feature type="compositionally biased region" description="Basic residues" evidence="6">
    <location>
        <begin position="312"/>
        <end position="321"/>
    </location>
</feature>
<dbReference type="InterPro" id="IPR001309">
    <property type="entry name" value="Pept_C14_p20"/>
</dbReference>
<evidence type="ECO:0000256" key="5">
    <source>
        <dbReference type="RuleBase" id="RU003971"/>
    </source>
</evidence>
<keyword evidence="4" id="KW-0378">Hydrolase</keyword>
<dbReference type="InterPro" id="IPR002398">
    <property type="entry name" value="Pept_C14"/>
</dbReference>
<feature type="region of interest" description="Disordered" evidence="6">
    <location>
        <begin position="309"/>
        <end position="338"/>
    </location>
</feature>
<dbReference type="PROSITE" id="PS50208">
    <property type="entry name" value="CASPASE_P20"/>
    <property type="match status" value="1"/>
</dbReference>
<dbReference type="PROSITE" id="PS50207">
    <property type="entry name" value="CASPASE_P10"/>
    <property type="match status" value="1"/>
</dbReference>
<keyword evidence="10" id="KW-1185">Reference proteome</keyword>
<sequence>MGRVTGRPFCTASIKGKSIEPYPFSFKDEDVIIIEYSVSPTGKWTMVPEIGNVVGGLKKNFIRRLDESRPADNKEERVEILKEEPLKPPARDPRRKSSLFGRLRKSMRRKNWKPARKVLDSHDLSPPEQHASSSSLEAGEDTGVFTYLDHGAIDGKGKTLGWKPKIPESLSTYRMKPEGVRGRAIIFNHKVFDSKLRLLPREGTEVDVKNLSRVLSARGLHVQVHHDLTYRKLIRELKDIATEEKALASHDCFVVCFLSHGKEGRLYARDRDFDELELWREFYGDRCEALIGKPKMFFVQACRGRTPDSGVKGKHARRGWYPHHDTTDGEGGGHRGEHGDYHLPTHADLLIAQASYEGQVAWKNEDLGSYFIYTLCEVMEQHSETLDVLKMLTMVSEIIALQFKSSHDEPEYHDKKQIPTIRSTLISEVYLKPIPRH</sequence>
<evidence type="ECO:0000256" key="3">
    <source>
        <dbReference type="ARBA" id="ARBA00022703"/>
    </source>
</evidence>
<dbReference type="PRINTS" id="PR00376">
    <property type="entry name" value="IL1BCENZYME"/>
</dbReference>